<evidence type="ECO:0000259" key="2">
    <source>
        <dbReference type="PROSITE" id="PS51670"/>
    </source>
</evidence>
<keyword evidence="4" id="KW-1185">Reference proteome</keyword>
<protein>
    <recommendedName>
        <fullName evidence="2">ShKT domain-containing protein</fullName>
    </recommendedName>
</protein>
<evidence type="ECO:0000313" key="3">
    <source>
        <dbReference type="EMBL" id="KAK5976246.1"/>
    </source>
</evidence>
<dbReference type="AlphaFoldDB" id="A0AAN8IJV9"/>
<dbReference type="SMART" id="SM00254">
    <property type="entry name" value="ShKT"/>
    <property type="match status" value="5"/>
</dbReference>
<proteinExistence type="predicted"/>
<reference evidence="3 4" key="1">
    <citation type="submission" date="2019-10" db="EMBL/GenBank/DDBJ databases">
        <title>Assembly and Annotation for the nematode Trichostrongylus colubriformis.</title>
        <authorList>
            <person name="Martin J."/>
        </authorList>
    </citation>
    <scope>NUCLEOTIDE SEQUENCE [LARGE SCALE GENOMIC DNA]</scope>
    <source>
        <strain evidence="3">G859</strain>
        <tissue evidence="3">Whole worm</tissue>
    </source>
</reference>
<gene>
    <name evidence="3" type="ORF">GCK32_005193</name>
</gene>
<feature type="domain" description="ShKT" evidence="2">
    <location>
        <begin position="155"/>
        <end position="193"/>
    </location>
</feature>
<comment type="caution">
    <text evidence="3">The sequence shown here is derived from an EMBL/GenBank/DDBJ whole genome shotgun (WGS) entry which is preliminary data.</text>
</comment>
<name>A0AAN8IJV9_TRICO</name>
<dbReference type="EMBL" id="WIXE01012080">
    <property type="protein sequence ID" value="KAK5976246.1"/>
    <property type="molecule type" value="Genomic_DNA"/>
</dbReference>
<dbReference type="PANTHER" id="PTHR21724:SF0">
    <property type="entry name" value="SHKT DOMAIN-CONTAINING PROTEIN"/>
    <property type="match status" value="1"/>
</dbReference>
<sequence>MSDESCAILYPNPVKVHTNNLRDVKCTGNPPALNPQLIEAAIQLCPKTCGYCCLTPAYSCRDKAQPRVPCSSVTPTMCKSQAWRTILESDCPKTCGLCDSGQCIDKAPGCNLFGGFVCHSKTLQSFARNPQLIEAAIHLCPKTCGYCCLTPAYSCKDKPQPRVPCASVTPSMCQSTEWKAILESDCPKTCGLCDSGYQIRIARSRSVCVASIGQEGCSIQQNCKKTCGFCDDVSKVIPGAPGATGAVCGMDPRCATWVRNGFCTSPHYTHAYKMKYCGHACGMC</sequence>
<comment type="caution">
    <text evidence="1">Lacks conserved residue(s) required for the propagation of feature annotation.</text>
</comment>
<dbReference type="InterPro" id="IPR003582">
    <property type="entry name" value="ShKT_dom"/>
</dbReference>
<dbReference type="PANTHER" id="PTHR21724">
    <property type="entry name" value="SHKT DOMAIN-CONTAINING PROTEIN"/>
    <property type="match status" value="1"/>
</dbReference>
<dbReference type="Gene3D" id="1.10.10.1940">
    <property type="match status" value="3"/>
</dbReference>
<evidence type="ECO:0000256" key="1">
    <source>
        <dbReference type="PROSITE-ProRule" id="PRU01005"/>
    </source>
</evidence>
<accession>A0AAN8IJV9</accession>
<evidence type="ECO:0000313" key="4">
    <source>
        <dbReference type="Proteomes" id="UP001331761"/>
    </source>
</evidence>
<dbReference type="Pfam" id="PF01549">
    <property type="entry name" value="ShK"/>
    <property type="match status" value="5"/>
</dbReference>
<dbReference type="Proteomes" id="UP001331761">
    <property type="component" value="Unassembled WGS sequence"/>
</dbReference>
<dbReference type="PROSITE" id="PS51670">
    <property type="entry name" value="SHKT"/>
    <property type="match status" value="1"/>
</dbReference>
<organism evidence="3 4">
    <name type="scientific">Trichostrongylus colubriformis</name>
    <name type="common">Black scour worm</name>
    <dbReference type="NCBI Taxonomy" id="6319"/>
    <lineage>
        <taxon>Eukaryota</taxon>
        <taxon>Metazoa</taxon>
        <taxon>Ecdysozoa</taxon>
        <taxon>Nematoda</taxon>
        <taxon>Chromadorea</taxon>
        <taxon>Rhabditida</taxon>
        <taxon>Rhabditina</taxon>
        <taxon>Rhabditomorpha</taxon>
        <taxon>Strongyloidea</taxon>
        <taxon>Trichostrongylidae</taxon>
        <taxon>Trichostrongylus</taxon>
    </lineage>
</organism>